<gene>
    <name evidence="2" type="ORF">HRJ53_23190</name>
</gene>
<dbReference type="EMBL" id="JACDQQ010002244">
    <property type="protein sequence ID" value="MBA0087902.1"/>
    <property type="molecule type" value="Genomic_DNA"/>
</dbReference>
<reference evidence="2" key="1">
    <citation type="submission" date="2020-06" db="EMBL/GenBank/DDBJ databases">
        <title>Legume-microbial interactions unlock mineral nutrients during tropical forest succession.</title>
        <authorList>
            <person name="Epihov D.Z."/>
        </authorList>
    </citation>
    <scope>NUCLEOTIDE SEQUENCE [LARGE SCALE GENOMIC DNA]</scope>
    <source>
        <strain evidence="2">Pan2503</strain>
    </source>
</reference>
<sequence>MSSTNAGNRVPKRALSLLGVSLLIGAGWALANKTSAAGHPGAPAGKGKPQVASALPAPGTYQIDPVHSFVYFGAWHHIVGLVRGRFDNTTGTITVSQDPAACGLDVTIDTFSISTQFTERDDDLRGPDFFDVRKFPTMTYQGRGIRQTSGGQWT</sequence>
<evidence type="ECO:0000313" key="3">
    <source>
        <dbReference type="Proteomes" id="UP000567293"/>
    </source>
</evidence>
<dbReference type="Pfam" id="PF04264">
    <property type="entry name" value="YceI"/>
    <property type="match status" value="1"/>
</dbReference>
<dbReference type="InterPro" id="IPR007372">
    <property type="entry name" value="Lipid/polyisoprenoid-bd_YceI"/>
</dbReference>
<protein>
    <submittedName>
        <fullName evidence="2">YceI family protein</fullName>
    </submittedName>
</protein>
<dbReference type="SUPFAM" id="SSF101874">
    <property type="entry name" value="YceI-like"/>
    <property type="match status" value="1"/>
</dbReference>
<evidence type="ECO:0000313" key="2">
    <source>
        <dbReference type="EMBL" id="MBA0087902.1"/>
    </source>
</evidence>
<comment type="caution">
    <text evidence="2">The sequence shown here is derived from an EMBL/GenBank/DDBJ whole genome shotgun (WGS) entry which is preliminary data.</text>
</comment>
<feature type="domain" description="Lipid/polyisoprenoid-binding YceI-like" evidence="1">
    <location>
        <begin position="60"/>
        <end position="154"/>
    </location>
</feature>
<organism evidence="2 3">
    <name type="scientific">Candidatus Acidiferrum panamense</name>
    <dbReference type="NCBI Taxonomy" id="2741543"/>
    <lineage>
        <taxon>Bacteria</taxon>
        <taxon>Pseudomonadati</taxon>
        <taxon>Acidobacteriota</taxon>
        <taxon>Terriglobia</taxon>
        <taxon>Candidatus Acidiferrales</taxon>
        <taxon>Candidatus Acidiferrum</taxon>
    </lineage>
</organism>
<dbReference type="Proteomes" id="UP000567293">
    <property type="component" value="Unassembled WGS sequence"/>
</dbReference>
<dbReference type="AlphaFoldDB" id="A0A7V8SZN6"/>
<name>A0A7V8SZN6_9BACT</name>
<keyword evidence="3" id="KW-1185">Reference proteome</keyword>
<dbReference type="PANTHER" id="PTHR34406:SF1">
    <property type="entry name" value="PROTEIN YCEI"/>
    <property type="match status" value="1"/>
</dbReference>
<proteinExistence type="predicted"/>
<accession>A0A7V8SZN6</accession>
<evidence type="ECO:0000259" key="1">
    <source>
        <dbReference type="SMART" id="SM00867"/>
    </source>
</evidence>
<feature type="non-terminal residue" evidence="2">
    <location>
        <position position="154"/>
    </location>
</feature>
<dbReference type="InterPro" id="IPR036761">
    <property type="entry name" value="TTHA0802/YceI-like_sf"/>
</dbReference>
<dbReference type="SMART" id="SM00867">
    <property type="entry name" value="YceI"/>
    <property type="match status" value="1"/>
</dbReference>
<dbReference type="PANTHER" id="PTHR34406">
    <property type="entry name" value="PROTEIN YCEI"/>
    <property type="match status" value="1"/>
</dbReference>
<dbReference type="Gene3D" id="2.40.128.110">
    <property type="entry name" value="Lipid/polyisoprenoid-binding, YceI-like"/>
    <property type="match status" value="1"/>
</dbReference>